<evidence type="ECO:0000256" key="5">
    <source>
        <dbReference type="ARBA" id="ARBA00022679"/>
    </source>
</evidence>
<dbReference type="KEGG" id="eme:CEM_247"/>
<dbReference type="Proteomes" id="UP000032420">
    <property type="component" value="Chromosome I"/>
</dbReference>
<dbReference type="HOGENOM" id="CLU_2300668_0_0_6"/>
<name>A0A078KBJ8_9GAMM</name>
<evidence type="ECO:0000256" key="3">
    <source>
        <dbReference type="ARBA" id="ARBA00013725"/>
    </source>
</evidence>
<evidence type="ECO:0000313" key="12">
    <source>
        <dbReference type="EMBL" id="CDZ16506.1"/>
    </source>
</evidence>
<evidence type="ECO:0000256" key="7">
    <source>
        <dbReference type="ARBA" id="ARBA00023163"/>
    </source>
</evidence>
<dbReference type="GO" id="GO:0003677">
    <property type="term" value="F:DNA binding"/>
    <property type="evidence" value="ECO:0007669"/>
    <property type="project" value="UniProtKB-UniRule"/>
</dbReference>
<comment type="function">
    <text evidence="11">Promotes RNA polymerase assembly. Latches the N- and C-terminal regions of the beta' subunit thereby facilitating its interaction with the beta and alpha subunits.</text>
</comment>
<dbReference type="Gene3D" id="3.90.940.10">
    <property type="match status" value="1"/>
</dbReference>
<dbReference type="SUPFAM" id="SSF63562">
    <property type="entry name" value="RPB6/omega subunit-like"/>
    <property type="match status" value="1"/>
</dbReference>
<dbReference type="AlphaFoldDB" id="A0A078KBJ8"/>
<comment type="catalytic activity">
    <reaction evidence="10 11">
        <text>RNA(n) + a ribonucleoside 5'-triphosphate = RNA(n+1) + diphosphate</text>
        <dbReference type="Rhea" id="RHEA:21248"/>
        <dbReference type="Rhea" id="RHEA-COMP:14527"/>
        <dbReference type="Rhea" id="RHEA-COMP:17342"/>
        <dbReference type="ChEBI" id="CHEBI:33019"/>
        <dbReference type="ChEBI" id="CHEBI:61557"/>
        <dbReference type="ChEBI" id="CHEBI:140395"/>
        <dbReference type="EC" id="2.7.7.6"/>
    </reaction>
</comment>
<evidence type="ECO:0000256" key="10">
    <source>
        <dbReference type="ARBA" id="ARBA00048552"/>
    </source>
</evidence>
<dbReference type="InterPro" id="IPR036161">
    <property type="entry name" value="RPB6/omega-like_sf"/>
</dbReference>
<evidence type="ECO:0000256" key="11">
    <source>
        <dbReference type="HAMAP-Rule" id="MF_00366"/>
    </source>
</evidence>
<dbReference type="NCBIfam" id="TIGR00690">
    <property type="entry name" value="rpoZ"/>
    <property type="match status" value="1"/>
</dbReference>
<dbReference type="GO" id="GO:0000428">
    <property type="term" value="C:DNA-directed RNA polymerase complex"/>
    <property type="evidence" value="ECO:0007669"/>
    <property type="project" value="UniProtKB-KW"/>
</dbReference>
<organism evidence="12 13">
    <name type="scientific">Candidatus Johnevansia muelleri</name>
    <dbReference type="NCBI Taxonomy" id="1495769"/>
    <lineage>
        <taxon>Bacteria</taxon>
        <taxon>Pseudomonadati</taxon>
        <taxon>Pseudomonadota</taxon>
        <taxon>Gammaproteobacteria</taxon>
        <taxon>Candidatus Johnevansiales</taxon>
        <taxon>Candidatus Johnevansiaceae</taxon>
        <taxon>Candidatus Johnevansia</taxon>
    </lineage>
</organism>
<evidence type="ECO:0000256" key="8">
    <source>
        <dbReference type="ARBA" id="ARBA00029924"/>
    </source>
</evidence>
<dbReference type="GO" id="GO:0006351">
    <property type="term" value="P:DNA-templated transcription"/>
    <property type="evidence" value="ECO:0007669"/>
    <property type="project" value="UniProtKB-UniRule"/>
</dbReference>
<evidence type="ECO:0000256" key="9">
    <source>
        <dbReference type="ARBA" id="ARBA00030998"/>
    </source>
</evidence>
<reference evidence="13" key="1">
    <citation type="submission" date="2014-07" db="EMBL/GenBank/DDBJ databases">
        <authorList>
            <person name="Santos-Garcia D."/>
        </authorList>
    </citation>
    <scope>NUCLEOTIDE SEQUENCE [LARGE SCALE GENOMIC DNA]</scope>
</reference>
<protein>
    <recommendedName>
        <fullName evidence="3 11">DNA-directed RNA polymerase subunit omega</fullName>
        <shortName evidence="11">RNAP omega subunit</shortName>
        <ecNumber evidence="2 11">2.7.7.6</ecNumber>
    </recommendedName>
    <alternativeName>
        <fullName evidence="9 11">RNA polymerase omega subunit</fullName>
    </alternativeName>
    <alternativeName>
        <fullName evidence="8 11">Transcriptase subunit omega</fullName>
    </alternativeName>
</protein>
<dbReference type="EMBL" id="LM655252">
    <property type="protein sequence ID" value="CDZ16506.1"/>
    <property type="molecule type" value="Genomic_DNA"/>
</dbReference>
<proteinExistence type="inferred from homology"/>
<evidence type="ECO:0000256" key="2">
    <source>
        <dbReference type="ARBA" id="ARBA00012418"/>
    </source>
</evidence>
<evidence type="ECO:0000256" key="6">
    <source>
        <dbReference type="ARBA" id="ARBA00022695"/>
    </source>
</evidence>
<keyword evidence="4 11" id="KW-0240">DNA-directed RNA polymerase</keyword>
<keyword evidence="7 11" id="KW-0804">Transcription</keyword>
<dbReference type="Pfam" id="PF01192">
    <property type="entry name" value="RNA_pol_Rpb6"/>
    <property type="match status" value="1"/>
</dbReference>
<sequence>MIINLENCFKRIKNRFQLIYISCNRSRELSKGSSYSKLPNENNKPIIVALKEISRGYIHGSIPKNYKFNLKSEFGQNIKVQKLKLLEIQFQHLMSFNLIK</sequence>
<dbReference type="GO" id="GO:0003899">
    <property type="term" value="F:DNA-directed RNA polymerase activity"/>
    <property type="evidence" value="ECO:0007669"/>
    <property type="project" value="UniProtKB-UniRule"/>
</dbReference>
<dbReference type="STRING" id="1495769.CEM_247"/>
<comment type="similarity">
    <text evidence="1 11">Belongs to the RNA polymerase subunit omega family.</text>
</comment>
<keyword evidence="6 11" id="KW-0548">Nucleotidyltransferase</keyword>
<gene>
    <name evidence="11 12" type="primary">rpoZ</name>
    <name evidence="12" type="ORF">CEM_247</name>
</gene>
<keyword evidence="13" id="KW-1185">Reference proteome</keyword>
<dbReference type="InterPro" id="IPR006110">
    <property type="entry name" value="Pol_omega/Rpo6/RPB6"/>
</dbReference>
<dbReference type="HAMAP" id="MF_00366">
    <property type="entry name" value="RNApol_bact_RpoZ"/>
    <property type="match status" value="1"/>
</dbReference>
<comment type="subunit">
    <text evidence="11">The RNAP catalytic core consists of 2 alpha, 1 beta, 1 beta' and 1 omega subunit. When a sigma factor is associated with the core the holoenzyme is formed, which can initiate transcription.</text>
</comment>
<dbReference type="InterPro" id="IPR003716">
    <property type="entry name" value="DNA-dir_RNA_pol_omega"/>
</dbReference>
<dbReference type="OrthoDB" id="9796300at2"/>
<accession>A0A078KBJ8</accession>
<evidence type="ECO:0000256" key="4">
    <source>
        <dbReference type="ARBA" id="ARBA00022478"/>
    </source>
</evidence>
<evidence type="ECO:0000256" key="1">
    <source>
        <dbReference type="ARBA" id="ARBA00006711"/>
    </source>
</evidence>
<keyword evidence="5 11" id="KW-0808">Transferase</keyword>
<evidence type="ECO:0000313" key="13">
    <source>
        <dbReference type="Proteomes" id="UP000032420"/>
    </source>
</evidence>
<dbReference type="EC" id="2.7.7.6" evidence="2 11"/>